<dbReference type="EMBL" id="JBHRTR010000004">
    <property type="protein sequence ID" value="MFC3225780.1"/>
    <property type="molecule type" value="Genomic_DNA"/>
</dbReference>
<name>A0ABV7KUH6_9PROT</name>
<dbReference type="NCBIfam" id="TIGR00369">
    <property type="entry name" value="unchar_dom_1"/>
    <property type="match status" value="1"/>
</dbReference>
<feature type="domain" description="Thioesterase" evidence="3">
    <location>
        <begin position="50"/>
        <end position="123"/>
    </location>
</feature>
<dbReference type="InterPro" id="IPR003736">
    <property type="entry name" value="PAAI_dom"/>
</dbReference>
<protein>
    <submittedName>
        <fullName evidence="4">PaaI family thioesterase</fullName>
        <ecNumber evidence="4">3.1.2.-</ecNumber>
    </submittedName>
</protein>
<dbReference type="PANTHER" id="PTHR21660">
    <property type="entry name" value="THIOESTERASE SUPERFAMILY MEMBER-RELATED"/>
    <property type="match status" value="1"/>
</dbReference>
<organism evidence="4 5">
    <name type="scientific">Marinibaculum pumilum</name>
    <dbReference type="NCBI Taxonomy" id="1766165"/>
    <lineage>
        <taxon>Bacteria</taxon>
        <taxon>Pseudomonadati</taxon>
        <taxon>Pseudomonadota</taxon>
        <taxon>Alphaproteobacteria</taxon>
        <taxon>Rhodospirillales</taxon>
        <taxon>Rhodospirillaceae</taxon>
        <taxon>Marinibaculum</taxon>
    </lineage>
</organism>
<proteinExistence type="inferred from homology"/>
<accession>A0ABV7KUH6</accession>
<dbReference type="Pfam" id="PF03061">
    <property type="entry name" value="4HBT"/>
    <property type="match status" value="1"/>
</dbReference>
<dbReference type="InterPro" id="IPR039298">
    <property type="entry name" value="ACOT13"/>
</dbReference>
<comment type="caution">
    <text evidence="4">The sequence shown here is derived from an EMBL/GenBank/DDBJ whole genome shotgun (WGS) entry which is preliminary data.</text>
</comment>
<dbReference type="GO" id="GO:0016787">
    <property type="term" value="F:hydrolase activity"/>
    <property type="evidence" value="ECO:0007669"/>
    <property type="project" value="UniProtKB-KW"/>
</dbReference>
<sequence>MTEFTRDAAEKILNENFAPWVRALDMRFERIGDGEVVMVAPFAEALVRQGGIMSGQAMMCLADTAMVFALLARAGSFVPCASVDIHSTFMRPVANADMHCHAQVIRAGKSMAFLNASITAGADGPLAFQAVGTYALPQG</sequence>
<dbReference type="Proteomes" id="UP001595528">
    <property type="component" value="Unassembled WGS sequence"/>
</dbReference>
<dbReference type="PANTHER" id="PTHR21660:SF1">
    <property type="entry name" value="ACYL-COENZYME A THIOESTERASE 13"/>
    <property type="match status" value="1"/>
</dbReference>
<evidence type="ECO:0000259" key="3">
    <source>
        <dbReference type="Pfam" id="PF03061"/>
    </source>
</evidence>
<keyword evidence="5" id="KW-1185">Reference proteome</keyword>
<evidence type="ECO:0000256" key="2">
    <source>
        <dbReference type="ARBA" id="ARBA00022801"/>
    </source>
</evidence>
<reference evidence="5" key="1">
    <citation type="journal article" date="2019" name="Int. J. Syst. Evol. Microbiol.">
        <title>The Global Catalogue of Microorganisms (GCM) 10K type strain sequencing project: providing services to taxonomists for standard genome sequencing and annotation.</title>
        <authorList>
            <consortium name="The Broad Institute Genomics Platform"/>
            <consortium name="The Broad Institute Genome Sequencing Center for Infectious Disease"/>
            <person name="Wu L."/>
            <person name="Ma J."/>
        </authorList>
    </citation>
    <scope>NUCLEOTIDE SEQUENCE [LARGE SCALE GENOMIC DNA]</scope>
    <source>
        <strain evidence="5">KCTC 42964</strain>
    </source>
</reference>
<dbReference type="CDD" id="cd03443">
    <property type="entry name" value="PaaI_thioesterase"/>
    <property type="match status" value="1"/>
</dbReference>
<dbReference type="EC" id="3.1.2.-" evidence="4"/>
<evidence type="ECO:0000256" key="1">
    <source>
        <dbReference type="ARBA" id="ARBA00008324"/>
    </source>
</evidence>
<comment type="similarity">
    <text evidence="1">Belongs to the thioesterase PaaI family.</text>
</comment>
<dbReference type="RefSeq" id="WP_379897512.1">
    <property type="nucleotide sequence ID" value="NZ_JBHRTR010000004.1"/>
</dbReference>
<dbReference type="InterPro" id="IPR029069">
    <property type="entry name" value="HotDog_dom_sf"/>
</dbReference>
<keyword evidence="2 4" id="KW-0378">Hydrolase</keyword>
<evidence type="ECO:0000313" key="4">
    <source>
        <dbReference type="EMBL" id="MFC3225780.1"/>
    </source>
</evidence>
<gene>
    <name evidence="4" type="ORF">ACFOGJ_00960</name>
</gene>
<evidence type="ECO:0000313" key="5">
    <source>
        <dbReference type="Proteomes" id="UP001595528"/>
    </source>
</evidence>
<dbReference type="Gene3D" id="3.10.129.10">
    <property type="entry name" value="Hotdog Thioesterase"/>
    <property type="match status" value="1"/>
</dbReference>
<dbReference type="InterPro" id="IPR006683">
    <property type="entry name" value="Thioestr_dom"/>
</dbReference>
<dbReference type="SUPFAM" id="SSF54637">
    <property type="entry name" value="Thioesterase/thiol ester dehydrase-isomerase"/>
    <property type="match status" value="1"/>
</dbReference>